<reference evidence="2 3" key="1">
    <citation type="journal article" date="2014" name="BMC Genomics">
        <title>Genome based analysis of type-I polyketide synthase and nonribosomal peptide synthetase gene clusters in seven strains of five representative Nocardia species.</title>
        <authorList>
            <person name="Komaki H."/>
            <person name="Ichikawa N."/>
            <person name="Hosoyama A."/>
            <person name="Takahashi-Nakaguchi A."/>
            <person name="Matsuzawa T."/>
            <person name="Suzuki K."/>
            <person name="Fujita N."/>
            <person name="Gonoi T."/>
        </authorList>
    </citation>
    <scope>NUCLEOTIDE SEQUENCE [LARGE SCALE GENOMIC DNA]</scope>
    <source>
        <strain evidence="2 3">NBRC 15531</strain>
    </source>
</reference>
<keyword evidence="1" id="KW-0472">Membrane</keyword>
<name>U5EDD0_NOCAS</name>
<dbReference type="RefSeq" id="WP_019049821.1">
    <property type="nucleotide sequence ID" value="NZ_BAFO02000031.1"/>
</dbReference>
<comment type="caution">
    <text evidence="2">The sequence shown here is derived from an EMBL/GenBank/DDBJ whole genome shotgun (WGS) entry which is preliminary data.</text>
</comment>
<feature type="transmembrane region" description="Helical" evidence="1">
    <location>
        <begin position="45"/>
        <end position="66"/>
    </location>
</feature>
<gene>
    <name evidence="2" type="ORF">NCAST_31_00440</name>
</gene>
<dbReference type="EMBL" id="BAFO02000031">
    <property type="protein sequence ID" value="GAD85350.1"/>
    <property type="molecule type" value="Genomic_DNA"/>
</dbReference>
<organism evidence="2 3">
    <name type="scientific">Nocardia asteroides NBRC 15531</name>
    <dbReference type="NCBI Taxonomy" id="1110697"/>
    <lineage>
        <taxon>Bacteria</taxon>
        <taxon>Bacillati</taxon>
        <taxon>Actinomycetota</taxon>
        <taxon>Actinomycetes</taxon>
        <taxon>Mycobacteriales</taxon>
        <taxon>Nocardiaceae</taxon>
        <taxon>Nocardia</taxon>
    </lineage>
</organism>
<feature type="transmembrane region" description="Helical" evidence="1">
    <location>
        <begin position="12"/>
        <end position="33"/>
    </location>
</feature>
<dbReference type="STRING" id="1824.SAMN05444423_101645"/>
<keyword evidence="1" id="KW-0812">Transmembrane</keyword>
<dbReference type="GeneID" id="91514072"/>
<protein>
    <submittedName>
        <fullName evidence="2">Uncharacterized protein</fullName>
    </submittedName>
</protein>
<sequence>MLLSSSVWTRVLSGLGACVAAVLVLVYTFVLLFEGMPDEEVSAGRHALAVAKLIVAGAAGLALIVGTASAWRWVILGGCALFFADLALWLVWYSGVFHTPTYEHPEPGPIAQPLLFWLLMLTVWGAFPGLLAILAWRRRPERPHPPTNVAAPSS</sequence>
<feature type="transmembrane region" description="Helical" evidence="1">
    <location>
        <begin position="73"/>
        <end position="94"/>
    </location>
</feature>
<dbReference type="eggNOG" id="ENOG5030HNY">
    <property type="taxonomic scope" value="Bacteria"/>
</dbReference>
<evidence type="ECO:0000313" key="2">
    <source>
        <dbReference type="EMBL" id="GAD85350.1"/>
    </source>
</evidence>
<dbReference type="OrthoDB" id="4570291at2"/>
<keyword evidence="3" id="KW-1185">Reference proteome</keyword>
<evidence type="ECO:0000313" key="3">
    <source>
        <dbReference type="Proteomes" id="UP000017048"/>
    </source>
</evidence>
<dbReference type="Proteomes" id="UP000017048">
    <property type="component" value="Unassembled WGS sequence"/>
</dbReference>
<evidence type="ECO:0000256" key="1">
    <source>
        <dbReference type="SAM" id="Phobius"/>
    </source>
</evidence>
<dbReference type="AlphaFoldDB" id="U5EDD0"/>
<keyword evidence="1" id="KW-1133">Transmembrane helix</keyword>
<proteinExistence type="predicted"/>
<feature type="transmembrane region" description="Helical" evidence="1">
    <location>
        <begin position="114"/>
        <end position="136"/>
    </location>
</feature>
<accession>U5EDD0</accession>